<dbReference type="RefSeq" id="WP_047072961.1">
    <property type="nucleotide sequence ID" value="NZ_BJOL01000014.1"/>
</dbReference>
<reference evidence="2 3" key="1">
    <citation type="submission" date="2015-05" db="EMBL/GenBank/DDBJ databases">
        <title>Genome sequencing project for genomic taxonomy and phylogenomics of Bacillus-like bacteria.</title>
        <authorList>
            <person name="Liu B."/>
            <person name="Wang J."/>
            <person name="Zhu Y."/>
            <person name="Liu G."/>
            <person name="Chen Q."/>
            <person name="Chen Z."/>
            <person name="Lan J."/>
            <person name="Che J."/>
            <person name="Ge C."/>
            <person name="Shi H."/>
            <person name="Pan Z."/>
            <person name="Liu X."/>
        </authorList>
    </citation>
    <scope>NUCLEOTIDE SEQUENCE [LARGE SCALE GENOMIC DNA]</scope>
    <source>
        <strain evidence="2 3">DSM 9885</strain>
    </source>
</reference>
<sequence length="122" mass="14585">MTPITLRFYDDEADEYGTAPGWLIDDKHCFYVASEDYLPNQILYWCRVKKAEDYYESDLRERPMFEGPEITEQMVQALVDKLASMSGLDMMREYLNYSIYGHYFKYHEMLPEQFRSQIQGGF</sequence>
<accession>A0A837KHC0</accession>
<dbReference type="Proteomes" id="UP000035218">
    <property type="component" value="Unassembled WGS sequence"/>
</dbReference>
<evidence type="ECO:0000313" key="3">
    <source>
        <dbReference type="Proteomes" id="UP000035218"/>
    </source>
</evidence>
<comment type="caution">
    <text evidence="2">The sequence shown here is derived from an EMBL/GenBank/DDBJ whole genome shotgun (WGS) entry which is preliminary data.</text>
</comment>
<evidence type="ECO:0000313" key="2">
    <source>
        <dbReference type="EMBL" id="KLH96768.1"/>
    </source>
</evidence>
<proteinExistence type="predicted"/>
<dbReference type="EMBL" id="LDCN01000008">
    <property type="protein sequence ID" value="KLH96768.1"/>
    <property type="molecule type" value="Genomic_DNA"/>
</dbReference>
<protein>
    <submittedName>
        <fullName evidence="2">Uncharacterized protein</fullName>
    </submittedName>
</protein>
<gene>
    <name evidence="2" type="ORF">AA984_22430</name>
    <name evidence="1" type="ORF">BFO01nite_25720</name>
</gene>
<keyword evidence="4" id="KW-1185">Reference proteome</keyword>
<name>A0A837KHC0_9BACL</name>
<organism evidence="2 3">
    <name type="scientific">Brevibacillus formosus</name>
    <dbReference type="NCBI Taxonomy" id="54913"/>
    <lineage>
        <taxon>Bacteria</taxon>
        <taxon>Bacillati</taxon>
        <taxon>Bacillota</taxon>
        <taxon>Bacilli</taxon>
        <taxon>Bacillales</taxon>
        <taxon>Paenibacillaceae</taxon>
        <taxon>Brevibacillus</taxon>
    </lineage>
</organism>
<dbReference type="EMBL" id="BJOL01000014">
    <property type="protein sequence ID" value="GED58440.1"/>
    <property type="molecule type" value="Genomic_DNA"/>
</dbReference>
<evidence type="ECO:0000313" key="4">
    <source>
        <dbReference type="Proteomes" id="UP000319498"/>
    </source>
</evidence>
<dbReference type="AlphaFoldDB" id="A0A837KHC0"/>
<evidence type="ECO:0000313" key="1">
    <source>
        <dbReference type="EMBL" id="GED58440.1"/>
    </source>
</evidence>
<dbReference type="GeneID" id="87587808"/>
<dbReference type="Proteomes" id="UP000319498">
    <property type="component" value="Unassembled WGS sequence"/>
</dbReference>
<reference evidence="1 4" key="2">
    <citation type="submission" date="2019-06" db="EMBL/GenBank/DDBJ databases">
        <title>Whole genome shotgun sequence of Brevibacillus formosus NBRC 15716.</title>
        <authorList>
            <person name="Hosoyama A."/>
            <person name="Uohara A."/>
            <person name="Ohji S."/>
            <person name="Ichikawa N."/>
        </authorList>
    </citation>
    <scope>NUCLEOTIDE SEQUENCE [LARGE SCALE GENOMIC DNA]</scope>
    <source>
        <strain evidence="1 4">NBRC 15716</strain>
    </source>
</reference>